<dbReference type="RefSeq" id="WP_052203963.1">
    <property type="nucleotide sequence ID" value="NZ_CAMYAJ010000012.1"/>
</dbReference>
<feature type="transmembrane region" description="Helical" evidence="1">
    <location>
        <begin position="7"/>
        <end position="27"/>
    </location>
</feature>
<reference evidence="2 3" key="1">
    <citation type="submission" date="2015-08" db="EMBL/GenBank/DDBJ databases">
        <authorList>
            <person name="Babu N.S."/>
            <person name="Beckwith C.J."/>
            <person name="Beseler K.G."/>
            <person name="Brison A."/>
            <person name="Carone J.V."/>
            <person name="Caskin T.P."/>
            <person name="Diamond M."/>
            <person name="Durham M.E."/>
            <person name="Foxe J.M."/>
            <person name="Go M."/>
            <person name="Henderson B.A."/>
            <person name="Jones I.B."/>
            <person name="McGettigan J.A."/>
            <person name="Micheletti S.J."/>
            <person name="Nasrallah M.E."/>
            <person name="Ortiz D."/>
            <person name="Piller C.R."/>
            <person name="Privatt S.R."/>
            <person name="Schneider S.L."/>
            <person name="Sharp S."/>
            <person name="Smith T.C."/>
            <person name="Stanton J.D."/>
            <person name="Ullery H.E."/>
            <person name="Wilson R.J."/>
            <person name="Serrano M.G."/>
            <person name="Buck G."/>
            <person name="Lee V."/>
            <person name="Wang Y."/>
            <person name="Carvalho R."/>
            <person name="Voegtly L."/>
            <person name="Shi R."/>
            <person name="Duckworth R."/>
            <person name="Johnson A."/>
            <person name="Loviza R."/>
            <person name="Walstead R."/>
            <person name="Shah Z."/>
            <person name="Kiflezghi M."/>
            <person name="Wade K."/>
            <person name="Ball S.L."/>
            <person name="Bradley K.W."/>
            <person name="Asai D.J."/>
            <person name="Bowman C.A."/>
            <person name="Russell D.A."/>
            <person name="Pope W.H."/>
            <person name="Jacobs-Sera D."/>
            <person name="Hendrix R.W."/>
            <person name="Hatfull G.F."/>
        </authorList>
    </citation>
    <scope>NUCLEOTIDE SEQUENCE [LARGE SCALE GENOMIC DNA]</scope>
    <source>
        <strain evidence="2 3">PUDD_83A45</strain>
    </source>
</reference>
<dbReference type="STRING" id="156976.AK829_02510"/>
<evidence type="ECO:0000256" key="1">
    <source>
        <dbReference type="SAM" id="Phobius"/>
    </source>
</evidence>
<name>A0A0K1R9X5_9CORY</name>
<dbReference type="Proteomes" id="UP000060016">
    <property type="component" value="Chromosome"/>
</dbReference>
<gene>
    <name evidence="2" type="ORF">AK829_02510</name>
</gene>
<dbReference type="PATRIC" id="fig|156976.3.peg.499"/>
<keyword evidence="1" id="KW-1133">Transmembrane helix</keyword>
<evidence type="ECO:0000313" key="3">
    <source>
        <dbReference type="Proteomes" id="UP000060016"/>
    </source>
</evidence>
<keyword evidence="1" id="KW-0812">Transmembrane</keyword>
<dbReference type="KEGG" id="crie:AK829_02510"/>
<dbReference type="AlphaFoldDB" id="A0A0K1R9X5"/>
<evidence type="ECO:0000313" key="2">
    <source>
        <dbReference type="EMBL" id="AKV58225.1"/>
    </source>
</evidence>
<sequence length="171" mass="18693">MSKPDRDFSIAIVGALVLAAVVMLVVLLRVPGLILSALLVAVVAMVGRRYQPHPEVEAMRASLGYARDDISEILDAYDQLLNGASAADVADRTLHFPALANPDNSVSEINEFLLRASSARRFLSRIDAYLEDPTVDRAQLERLLTIADQRAAELEIAWDDARRAAREIGPS</sequence>
<organism evidence="2 3">
    <name type="scientific">Corynebacterium riegelii</name>
    <dbReference type="NCBI Taxonomy" id="156976"/>
    <lineage>
        <taxon>Bacteria</taxon>
        <taxon>Bacillati</taxon>
        <taxon>Actinomycetota</taxon>
        <taxon>Actinomycetes</taxon>
        <taxon>Mycobacteriales</taxon>
        <taxon>Corynebacteriaceae</taxon>
        <taxon>Corynebacterium</taxon>
    </lineage>
</organism>
<protein>
    <submittedName>
        <fullName evidence="2">Uncharacterized protein</fullName>
    </submittedName>
</protein>
<accession>A0A0K1R9X5</accession>
<keyword evidence="3" id="KW-1185">Reference proteome</keyword>
<dbReference type="EMBL" id="CP012342">
    <property type="protein sequence ID" value="AKV58225.1"/>
    <property type="molecule type" value="Genomic_DNA"/>
</dbReference>
<proteinExistence type="predicted"/>
<keyword evidence="1" id="KW-0472">Membrane</keyword>